<organism evidence="1 2">
    <name type="scientific">Canavalia gladiata</name>
    <name type="common">Sword bean</name>
    <name type="synonym">Dolichos gladiatus</name>
    <dbReference type="NCBI Taxonomy" id="3824"/>
    <lineage>
        <taxon>Eukaryota</taxon>
        <taxon>Viridiplantae</taxon>
        <taxon>Streptophyta</taxon>
        <taxon>Embryophyta</taxon>
        <taxon>Tracheophyta</taxon>
        <taxon>Spermatophyta</taxon>
        <taxon>Magnoliopsida</taxon>
        <taxon>eudicotyledons</taxon>
        <taxon>Gunneridae</taxon>
        <taxon>Pentapetalae</taxon>
        <taxon>rosids</taxon>
        <taxon>fabids</taxon>
        <taxon>Fabales</taxon>
        <taxon>Fabaceae</taxon>
        <taxon>Papilionoideae</taxon>
        <taxon>50 kb inversion clade</taxon>
        <taxon>NPAAA clade</taxon>
        <taxon>indigoferoid/millettioid clade</taxon>
        <taxon>Phaseoleae</taxon>
        <taxon>Canavalia</taxon>
    </lineage>
</organism>
<dbReference type="SUPFAM" id="SSF53756">
    <property type="entry name" value="UDP-Glycosyltransferase/glycogen phosphorylase"/>
    <property type="match status" value="1"/>
</dbReference>
<evidence type="ECO:0000313" key="2">
    <source>
        <dbReference type="Proteomes" id="UP001367508"/>
    </source>
</evidence>
<dbReference type="Proteomes" id="UP001367508">
    <property type="component" value="Unassembled WGS sequence"/>
</dbReference>
<gene>
    <name evidence="1" type="ORF">VNO77_19211</name>
</gene>
<dbReference type="Gene3D" id="3.40.50.2000">
    <property type="entry name" value="Glycogen Phosphorylase B"/>
    <property type="match status" value="1"/>
</dbReference>
<comment type="caution">
    <text evidence="1">The sequence shown here is derived from an EMBL/GenBank/DDBJ whole genome shotgun (WGS) entry which is preliminary data.</text>
</comment>
<sequence>MDTGVKNLAWLLKLKVPIISSTRRLVDIVKEGFTGFHMEAFSAECEAIDPADVEKLATTVKRAIQAYGTLALKEIIQNCMAQDFSWKGPAKQWEKVLFNLEVAGNEPGIDGERIAPLTKENVPSLITDVATHTYSGRKGTHAVYVRAGSHP</sequence>
<reference evidence="1 2" key="1">
    <citation type="submission" date="2024-01" db="EMBL/GenBank/DDBJ databases">
        <title>The genomes of 5 underutilized Papilionoideae crops provide insights into root nodulation and disease resistanc.</title>
        <authorList>
            <person name="Jiang F."/>
        </authorList>
    </citation>
    <scope>NUCLEOTIDE SEQUENCE [LARGE SCALE GENOMIC DNA]</scope>
    <source>
        <strain evidence="1">LVBAO_FW01</strain>
        <tissue evidence="1">Leaves</tissue>
    </source>
</reference>
<name>A0AAN9LM87_CANGL</name>
<dbReference type="PANTHER" id="PTHR45825">
    <property type="entry name" value="GRANULE-BOUND STARCH SYNTHASE 1, CHLOROPLASTIC/AMYLOPLASTIC"/>
    <property type="match status" value="1"/>
</dbReference>
<dbReference type="EMBL" id="JAYMYQ010000004">
    <property type="protein sequence ID" value="KAK7338592.1"/>
    <property type="molecule type" value="Genomic_DNA"/>
</dbReference>
<protein>
    <submittedName>
        <fullName evidence="1">Uncharacterized protein</fullName>
    </submittedName>
</protein>
<proteinExistence type="predicted"/>
<dbReference type="PANTHER" id="PTHR45825:SF3">
    <property type="entry name" value="GRANULE-BOUND STARCH SYNTHASE 1, CHLOROPLASTIC_AMYLOPLASTIC"/>
    <property type="match status" value="1"/>
</dbReference>
<evidence type="ECO:0000313" key="1">
    <source>
        <dbReference type="EMBL" id="KAK7338592.1"/>
    </source>
</evidence>
<accession>A0AAN9LM87</accession>
<keyword evidence="2" id="KW-1185">Reference proteome</keyword>
<dbReference type="AlphaFoldDB" id="A0AAN9LM87"/>